<feature type="transmembrane region" description="Helical" evidence="5">
    <location>
        <begin position="104"/>
        <end position="127"/>
    </location>
</feature>
<dbReference type="Gene3D" id="1.20.1250.20">
    <property type="entry name" value="MFS general substrate transporter like domains"/>
    <property type="match status" value="1"/>
</dbReference>
<evidence type="ECO:0000256" key="3">
    <source>
        <dbReference type="ARBA" id="ARBA00022989"/>
    </source>
</evidence>
<organism evidence="7 8">
    <name type="scientific">Brevibacterium daeguense</name>
    <dbReference type="NCBI Taxonomy" id="909936"/>
    <lineage>
        <taxon>Bacteria</taxon>
        <taxon>Bacillati</taxon>
        <taxon>Actinomycetota</taxon>
        <taxon>Actinomycetes</taxon>
        <taxon>Micrococcales</taxon>
        <taxon>Brevibacteriaceae</taxon>
        <taxon>Brevibacterium</taxon>
    </lineage>
</organism>
<keyword evidence="3 5" id="KW-1133">Transmembrane helix</keyword>
<dbReference type="Pfam" id="PF07690">
    <property type="entry name" value="MFS_1"/>
    <property type="match status" value="1"/>
</dbReference>
<dbReference type="EMBL" id="BAABAZ010000003">
    <property type="protein sequence ID" value="GAA4282530.1"/>
    <property type="molecule type" value="Genomic_DNA"/>
</dbReference>
<feature type="transmembrane region" description="Helical" evidence="5">
    <location>
        <begin position="267"/>
        <end position="291"/>
    </location>
</feature>
<feature type="transmembrane region" description="Helical" evidence="5">
    <location>
        <begin position="52"/>
        <end position="69"/>
    </location>
</feature>
<keyword evidence="8" id="KW-1185">Reference proteome</keyword>
<dbReference type="InterPro" id="IPR011701">
    <property type="entry name" value="MFS"/>
</dbReference>
<name>A0ABP8EF93_9MICO</name>
<evidence type="ECO:0000259" key="6">
    <source>
        <dbReference type="PROSITE" id="PS50850"/>
    </source>
</evidence>
<evidence type="ECO:0000256" key="4">
    <source>
        <dbReference type="ARBA" id="ARBA00023136"/>
    </source>
</evidence>
<feature type="transmembrane region" description="Helical" evidence="5">
    <location>
        <begin position="303"/>
        <end position="325"/>
    </location>
</feature>
<sequence>MFRDAAGRVRSPWALVAVLGFAGTSVSFMQTLVVPIQNHLPVLVDASRSSTAWVLTVALLAAAVTTPISGRLGDIIGKRKVALALMGLLLAGSLIAALSQGLGWLLVGRALQGASMGIIAVGISILGDQPDPRQRVTGIAFISASLGFGGAIGLPLSAWIVQVGDWKLLFWSSAVLGVLNFALIWLVVPRSRDSRQRLDIPGAIGLAVGLSGILIPISQGPVWGWTSPLTLGTSFGGAAVLALWGLYQLRIDEPMVDLRLLSRRPLLLVNLGTVALGFSFFISEVAFLQILELPTGTQAGLGLSMITASLALVPSALAMMAAAPLAARLTTRYGGRVATCVGALTSAAAYAFTIIWHDQVWHLILSSSVLLAGVAIGYAAIPTLVMAEVPLDATGSANGVNALMRSIGTSSGATVTGMVLAASSIEVGGTEIPQAGGFVTVFVLGLVSAAASAGLIWLSKPSRRRWDAGRRGVDGG</sequence>
<feature type="transmembrane region" description="Helical" evidence="5">
    <location>
        <begin position="402"/>
        <end position="425"/>
    </location>
</feature>
<evidence type="ECO:0000256" key="5">
    <source>
        <dbReference type="SAM" id="Phobius"/>
    </source>
</evidence>
<keyword evidence="2 5" id="KW-0812">Transmembrane</keyword>
<comment type="subcellular location">
    <subcellularLocation>
        <location evidence="1">Cell membrane</location>
        <topology evidence="1">Multi-pass membrane protein</topology>
    </subcellularLocation>
</comment>
<dbReference type="InterPro" id="IPR020846">
    <property type="entry name" value="MFS_dom"/>
</dbReference>
<evidence type="ECO:0000256" key="1">
    <source>
        <dbReference type="ARBA" id="ARBA00004651"/>
    </source>
</evidence>
<dbReference type="RefSeq" id="WP_236865854.1">
    <property type="nucleotide sequence ID" value="NZ_BAABAZ010000003.1"/>
</dbReference>
<evidence type="ECO:0000313" key="7">
    <source>
        <dbReference type="EMBL" id="GAA4282530.1"/>
    </source>
</evidence>
<feature type="transmembrane region" description="Helical" evidence="5">
    <location>
        <begin position="81"/>
        <end position="98"/>
    </location>
</feature>
<feature type="transmembrane region" description="Helical" evidence="5">
    <location>
        <begin position="363"/>
        <end position="381"/>
    </location>
</feature>
<dbReference type="PROSITE" id="PS50850">
    <property type="entry name" value="MFS"/>
    <property type="match status" value="1"/>
</dbReference>
<evidence type="ECO:0000256" key="2">
    <source>
        <dbReference type="ARBA" id="ARBA00022692"/>
    </source>
</evidence>
<accession>A0ABP8EF93</accession>
<feature type="transmembrane region" description="Helical" evidence="5">
    <location>
        <begin position="229"/>
        <end position="247"/>
    </location>
</feature>
<reference evidence="8" key="1">
    <citation type="journal article" date="2019" name="Int. J. Syst. Evol. Microbiol.">
        <title>The Global Catalogue of Microorganisms (GCM) 10K type strain sequencing project: providing services to taxonomists for standard genome sequencing and annotation.</title>
        <authorList>
            <consortium name="The Broad Institute Genomics Platform"/>
            <consortium name="The Broad Institute Genome Sequencing Center for Infectious Disease"/>
            <person name="Wu L."/>
            <person name="Ma J."/>
        </authorList>
    </citation>
    <scope>NUCLEOTIDE SEQUENCE [LARGE SCALE GENOMIC DNA]</scope>
    <source>
        <strain evidence="8">JCM 17458</strain>
    </source>
</reference>
<evidence type="ECO:0000313" key="8">
    <source>
        <dbReference type="Proteomes" id="UP001501586"/>
    </source>
</evidence>
<dbReference type="Proteomes" id="UP001501586">
    <property type="component" value="Unassembled WGS sequence"/>
</dbReference>
<feature type="transmembrane region" description="Helical" evidence="5">
    <location>
        <begin position="337"/>
        <end position="357"/>
    </location>
</feature>
<feature type="domain" description="Major facilitator superfamily (MFS) profile" evidence="6">
    <location>
        <begin position="15"/>
        <end position="464"/>
    </location>
</feature>
<feature type="transmembrane region" description="Helical" evidence="5">
    <location>
        <begin position="437"/>
        <end position="458"/>
    </location>
</feature>
<dbReference type="PANTHER" id="PTHR42718">
    <property type="entry name" value="MAJOR FACILITATOR SUPERFAMILY MULTIDRUG TRANSPORTER MFSC"/>
    <property type="match status" value="1"/>
</dbReference>
<dbReference type="SUPFAM" id="SSF103473">
    <property type="entry name" value="MFS general substrate transporter"/>
    <property type="match status" value="1"/>
</dbReference>
<feature type="transmembrane region" description="Helical" evidence="5">
    <location>
        <begin position="168"/>
        <end position="188"/>
    </location>
</feature>
<dbReference type="PANTHER" id="PTHR42718:SF35">
    <property type="entry name" value="BLL0718 PROTEIN"/>
    <property type="match status" value="1"/>
</dbReference>
<feature type="transmembrane region" description="Helical" evidence="5">
    <location>
        <begin position="200"/>
        <end position="217"/>
    </location>
</feature>
<protein>
    <submittedName>
        <fullName evidence="7">MFS transporter</fullName>
    </submittedName>
</protein>
<dbReference type="InterPro" id="IPR036259">
    <property type="entry name" value="MFS_trans_sf"/>
</dbReference>
<feature type="transmembrane region" description="Helical" evidence="5">
    <location>
        <begin position="139"/>
        <end position="162"/>
    </location>
</feature>
<keyword evidence="4 5" id="KW-0472">Membrane</keyword>
<gene>
    <name evidence="7" type="ORF">GCM10022261_00610</name>
</gene>
<proteinExistence type="predicted"/>
<feature type="transmembrane region" description="Helical" evidence="5">
    <location>
        <begin position="12"/>
        <end position="32"/>
    </location>
</feature>
<comment type="caution">
    <text evidence="7">The sequence shown here is derived from an EMBL/GenBank/DDBJ whole genome shotgun (WGS) entry which is preliminary data.</text>
</comment>